<keyword evidence="2" id="KW-1185">Reference proteome</keyword>
<dbReference type="KEGG" id="asoc:CB4_02036"/>
<name>A0A0U5B8H3_9BACL</name>
<dbReference type="Proteomes" id="UP000217696">
    <property type="component" value="Chromosome"/>
</dbReference>
<dbReference type="AlphaFoldDB" id="A0A0U5B8H3"/>
<protein>
    <submittedName>
        <fullName evidence="1">Endospore coat-associated protein YheD</fullName>
    </submittedName>
</protein>
<dbReference type="EMBL" id="AP017312">
    <property type="protein sequence ID" value="BAU27862.1"/>
    <property type="molecule type" value="Genomic_DNA"/>
</dbReference>
<sequence length="453" mass="52173">MEPYKITVDKQRKQSIAVHPKVTDHLPATPIQQLPLYFGSTNKEVHLSTNDQLDQNEIHISEDILTALRIPLSPLYHIRYDNSQFHLGPFIGILVSSSHEFLRERVHFLDSFIVDYPSIGGAILTFSLEGVNPDDLSIHGFMYNPKNHQWIEGTYSYPSAMFSILEVSLTDKWQEFQYITKHFSTHLQGNIYNYPNFGKWEMHQWLQTTPKVEPYLPETTLYKDPEDLYEMLKNHQHVYVKPTLGRLGQGVVTCSLHHYGVSVRFQDHHGNHRLVLSTPPEFYSFFKKRLSPEEYIIQQSLSLLSTDQRIVDFRLMLVKDQCGKWSNTGLFSRYGAKNSIVSNITAGGYARWGQDTLVDLLDSSYEEAQKWEEQMTGIAVDAAEVMESYGIHAGNLGFDLAIDQNRKLWLLEINNQNPDHYIALAAGQEDALVRARRYNLLYCKYLAGFTESS</sequence>
<dbReference type="RefSeq" id="WP_157737912.1">
    <property type="nucleotide sequence ID" value="NZ_AP017312.1"/>
</dbReference>
<evidence type="ECO:0000313" key="2">
    <source>
        <dbReference type="Proteomes" id="UP000217696"/>
    </source>
</evidence>
<proteinExistence type="predicted"/>
<dbReference type="InterPro" id="IPR026838">
    <property type="entry name" value="YheC/D"/>
</dbReference>
<evidence type="ECO:0000313" key="1">
    <source>
        <dbReference type="EMBL" id="BAU27862.1"/>
    </source>
</evidence>
<organism evidence="1 2">
    <name type="scientific">Aneurinibacillus soli</name>
    <dbReference type="NCBI Taxonomy" id="1500254"/>
    <lineage>
        <taxon>Bacteria</taxon>
        <taxon>Bacillati</taxon>
        <taxon>Bacillota</taxon>
        <taxon>Bacilli</taxon>
        <taxon>Bacillales</taxon>
        <taxon>Paenibacillaceae</taxon>
        <taxon>Aneurinibacillus group</taxon>
        <taxon>Aneurinibacillus</taxon>
    </lineage>
</organism>
<dbReference type="Pfam" id="PF14398">
    <property type="entry name" value="ATPgrasp_YheCD"/>
    <property type="match status" value="1"/>
</dbReference>
<dbReference type="SUPFAM" id="SSF56059">
    <property type="entry name" value="Glutathione synthetase ATP-binding domain-like"/>
    <property type="match status" value="1"/>
</dbReference>
<gene>
    <name evidence="1" type="primary">yheD_2</name>
    <name evidence="1" type="ORF">CB4_02036</name>
</gene>
<reference evidence="1 2" key="1">
    <citation type="submission" date="2015-12" db="EMBL/GenBank/DDBJ databases">
        <title>Genome sequence of Aneurinibacillus soli.</title>
        <authorList>
            <person name="Lee J.S."/>
            <person name="Lee K.C."/>
            <person name="Kim K.K."/>
            <person name="Lee B.W."/>
        </authorList>
    </citation>
    <scope>NUCLEOTIDE SEQUENCE [LARGE SCALE GENOMIC DNA]</scope>
    <source>
        <strain evidence="1 2">CB4</strain>
    </source>
</reference>
<dbReference type="Gene3D" id="3.30.470.20">
    <property type="entry name" value="ATP-grasp fold, B domain"/>
    <property type="match status" value="1"/>
</dbReference>
<accession>A0A0U5B8H3</accession>